<comment type="similarity">
    <text evidence="6 10 11">Belongs to the ribulose-phosphate 3-epimerase family.</text>
</comment>
<dbReference type="Gene3D" id="3.20.20.70">
    <property type="entry name" value="Aldolase class I"/>
    <property type="match status" value="1"/>
</dbReference>
<dbReference type="SUPFAM" id="SSF51366">
    <property type="entry name" value="Ribulose-phoshate binding barrel"/>
    <property type="match status" value="1"/>
</dbReference>
<dbReference type="InterPro" id="IPR000056">
    <property type="entry name" value="Ribul_P_3_epim-like"/>
</dbReference>
<comment type="caution">
    <text evidence="12">The sequence shown here is derived from an EMBL/GenBank/DDBJ whole genome shotgun (WGS) entry which is preliminary data.</text>
</comment>
<dbReference type="RefSeq" id="WP_055257200.1">
    <property type="nucleotide sequence ID" value="NZ_BCMV01000062.1"/>
</dbReference>
<dbReference type="InterPro" id="IPR013785">
    <property type="entry name" value="Aldolase_TIM"/>
</dbReference>
<feature type="active site" description="Proton acceptor" evidence="10">
    <location>
        <position position="34"/>
    </location>
</feature>
<evidence type="ECO:0000256" key="5">
    <source>
        <dbReference type="ARBA" id="ARBA00001954"/>
    </source>
</evidence>
<dbReference type="Pfam" id="PF00834">
    <property type="entry name" value="Ribul_P_3_epim"/>
    <property type="match status" value="1"/>
</dbReference>
<feature type="binding site" evidence="10">
    <location>
        <position position="65"/>
    </location>
    <ligand>
        <name>a divalent metal cation</name>
        <dbReference type="ChEBI" id="CHEBI:60240"/>
    </ligand>
</feature>
<dbReference type="InterPro" id="IPR011060">
    <property type="entry name" value="RibuloseP-bd_barrel"/>
</dbReference>
<dbReference type="PROSITE" id="PS01086">
    <property type="entry name" value="RIBUL_P_3_EPIMER_2"/>
    <property type="match status" value="1"/>
</dbReference>
<feature type="binding site" evidence="10">
    <location>
        <begin position="197"/>
        <end position="198"/>
    </location>
    <ligand>
        <name>substrate</name>
    </ligand>
</feature>
<dbReference type="HAMAP" id="MF_02227">
    <property type="entry name" value="RPE"/>
    <property type="match status" value="1"/>
</dbReference>
<evidence type="ECO:0000256" key="11">
    <source>
        <dbReference type="PIRNR" id="PIRNR001461"/>
    </source>
</evidence>
<feature type="binding site" evidence="10">
    <location>
        <position position="32"/>
    </location>
    <ligand>
        <name>a divalent metal cation</name>
        <dbReference type="ChEBI" id="CHEBI:60240"/>
    </ligand>
</feature>
<dbReference type="PROSITE" id="PS01085">
    <property type="entry name" value="RIBUL_P_3_EPIMER_1"/>
    <property type="match status" value="1"/>
</dbReference>
<dbReference type="CDD" id="cd00429">
    <property type="entry name" value="RPE"/>
    <property type="match status" value="1"/>
</dbReference>
<feature type="binding site" evidence="10">
    <location>
        <position position="175"/>
    </location>
    <ligand>
        <name>a divalent metal cation</name>
        <dbReference type="ChEBI" id="CHEBI:60240"/>
    </ligand>
</feature>
<dbReference type="PIRSF" id="PIRSF001461">
    <property type="entry name" value="RPE"/>
    <property type="match status" value="1"/>
</dbReference>
<feature type="binding site" evidence="10">
    <location>
        <position position="65"/>
    </location>
    <ligand>
        <name>substrate</name>
    </ligand>
</feature>
<name>A0ABM9ULG3_SARVE</name>
<dbReference type="InterPro" id="IPR026019">
    <property type="entry name" value="Ribul_P_3_epim"/>
</dbReference>
<comment type="cofactor">
    <cofactor evidence="4">
        <name>Zn(2+)</name>
        <dbReference type="ChEBI" id="CHEBI:29105"/>
    </cofactor>
</comment>
<comment type="catalytic activity">
    <reaction evidence="1 10 11">
        <text>D-ribulose 5-phosphate = D-xylulose 5-phosphate</text>
        <dbReference type="Rhea" id="RHEA:13677"/>
        <dbReference type="ChEBI" id="CHEBI:57737"/>
        <dbReference type="ChEBI" id="CHEBI:58121"/>
        <dbReference type="EC" id="5.1.3.1"/>
    </reaction>
</comment>
<comment type="cofactor">
    <cofactor evidence="2">
        <name>Mn(2+)</name>
        <dbReference type="ChEBI" id="CHEBI:29035"/>
    </cofactor>
</comment>
<evidence type="ECO:0000256" key="1">
    <source>
        <dbReference type="ARBA" id="ARBA00001782"/>
    </source>
</evidence>
<evidence type="ECO:0000313" key="12">
    <source>
        <dbReference type="EMBL" id="CUN48856.1"/>
    </source>
</evidence>
<feature type="binding site" evidence="10">
    <location>
        <position position="34"/>
    </location>
    <ligand>
        <name>a divalent metal cation</name>
        <dbReference type="ChEBI" id="CHEBI:60240"/>
    </ligand>
</feature>
<comment type="cofactor">
    <cofactor evidence="5">
        <name>Fe(2+)</name>
        <dbReference type="ChEBI" id="CHEBI:29033"/>
    </cofactor>
</comment>
<dbReference type="PANTHER" id="PTHR11749">
    <property type="entry name" value="RIBULOSE-5-PHOSPHATE-3-EPIMERASE"/>
    <property type="match status" value="1"/>
</dbReference>
<sequence>MVNLAPSILSADFCNLGAQVKTVEETNTEFLHIDIMDGSFVPNISFGFPVIKALRKNSKMIFDVHLMIENPSKYIDEFVNCGADIITFHYEAERHIDRTVNYIKNKGCKVGIALNPATPVSVLKNILPSLDMVLIMSVNPGFGGQSFIEYSIDKIQEVKNLAKKLNKQNLLIEVDGGVDTHNIKSIVEAGANVLVAGSAVFRENKIKENINALNEALR</sequence>
<gene>
    <name evidence="10 12" type="primary">rpe</name>
    <name evidence="12" type="ORF">ERS852473_00307</name>
</gene>
<feature type="binding site" evidence="10">
    <location>
        <begin position="141"/>
        <end position="144"/>
    </location>
    <ligand>
        <name>substrate</name>
    </ligand>
</feature>
<evidence type="ECO:0000256" key="3">
    <source>
        <dbReference type="ARBA" id="ARBA00001941"/>
    </source>
</evidence>
<keyword evidence="10 11" id="KW-0119">Carbohydrate metabolism</keyword>
<dbReference type="Proteomes" id="UP000095488">
    <property type="component" value="Unassembled WGS sequence"/>
</dbReference>
<comment type="pathway">
    <text evidence="10">Carbohydrate degradation.</text>
</comment>
<comment type="cofactor">
    <cofactor evidence="10">
        <name>a divalent metal cation</name>
        <dbReference type="ChEBI" id="CHEBI:60240"/>
    </cofactor>
    <text evidence="10">Binds 1 divalent metal cation per subunit.</text>
</comment>
<keyword evidence="9 10" id="KW-0413">Isomerase</keyword>
<evidence type="ECO:0000256" key="2">
    <source>
        <dbReference type="ARBA" id="ARBA00001936"/>
    </source>
</evidence>
<dbReference type="NCBIfam" id="NF004076">
    <property type="entry name" value="PRK05581.1-4"/>
    <property type="match status" value="1"/>
</dbReference>
<proteinExistence type="inferred from homology"/>
<reference evidence="12 13" key="1">
    <citation type="submission" date="2015-09" db="EMBL/GenBank/DDBJ databases">
        <authorList>
            <consortium name="Pathogen Informatics"/>
        </authorList>
    </citation>
    <scope>NUCLEOTIDE SEQUENCE [LARGE SCALE GENOMIC DNA]</scope>
    <source>
        <strain evidence="12 13">2789STDY5834858</strain>
    </source>
</reference>
<feature type="binding site" evidence="10">
    <location>
        <begin position="175"/>
        <end position="177"/>
    </location>
    <ligand>
        <name>substrate</name>
    </ligand>
</feature>
<comment type="function">
    <text evidence="10">Catalyzes the reversible epimerization of D-ribulose 5-phosphate to D-xylulose 5-phosphate.</text>
</comment>
<organism evidence="12 13">
    <name type="scientific">Sarcina ventriculi</name>
    <name type="common">Clostridium ventriculi</name>
    <dbReference type="NCBI Taxonomy" id="1267"/>
    <lineage>
        <taxon>Bacteria</taxon>
        <taxon>Bacillati</taxon>
        <taxon>Bacillota</taxon>
        <taxon>Clostridia</taxon>
        <taxon>Eubacteriales</taxon>
        <taxon>Clostridiaceae</taxon>
        <taxon>Sarcina</taxon>
    </lineage>
</organism>
<evidence type="ECO:0000313" key="13">
    <source>
        <dbReference type="Proteomes" id="UP000095488"/>
    </source>
</evidence>
<dbReference type="NCBIfam" id="TIGR01163">
    <property type="entry name" value="rpe"/>
    <property type="match status" value="1"/>
</dbReference>
<evidence type="ECO:0000256" key="7">
    <source>
        <dbReference type="ARBA" id="ARBA00013188"/>
    </source>
</evidence>
<keyword evidence="13" id="KW-1185">Reference proteome</keyword>
<dbReference type="EC" id="5.1.3.1" evidence="7 10"/>
<evidence type="ECO:0000256" key="4">
    <source>
        <dbReference type="ARBA" id="ARBA00001947"/>
    </source>
</evidence>
<evidence type="ECO:0000256" key="10">
    <source>
        <dbReference type="HAMAP-Rule" id="MF_02227"/>
    </source>
</evidence>
<dbReference type="EMBL" id="CYZR01000001">
    <property type="protein sequence ID" value="CUN48856.1"/>
    <property type="molecule type" value="Genomic_DNA"/>
</dbReference>
<feature type="active site" description="Proton donor" evidence="10">
    <location>
        <position position="175"/>
    </location>
</feature>
<dbReference type="GO" id="GO:0004750">
    <property type="term" value="F:D-ribulose-phosphate 3-epimerase activity"/>
    <property type="evidence" value="ECO:0007669"/>
    <property type="project" value="UniProtKB-EC"/>
</dbReference>
<protein>
    <recommendedName>
        <fullName evidence="7 10">Ribulose-phosphate 3-epimerase</fullName>
        <ecNumber evidence="7 10">5.1.3.1</ecNumber>
    </recommendedName>
</protein>
<feature type="binding site" evidence="10">
    <location>
        <position position="7"/>
    </location>
    <ligand>
        <name>substrate</name>
    </ligand>
</feature>
<comment type="cofactor">
    <cofactor evidence="3">
        <name>Co(2+)</name>
        <dbReference type="ChEBI" id="CHEBI:48828"/>
    </cofactor>
</comment>
<evidence type="ECO:0000256" key="6">
    <source>
        <dbReference type="ARBA" id="ARBA00009541"/>
    </source>
</evidence>
<accession>A0ABM9ULG3</accession>
<keyword evidence="8 10" id="KW-0479">Metal-binding</keyword>
<evidence type="ECO:0000256" key="9">
    <source>
        <dbReference type="ARBA" id="ARBA00023235"/>
    </source>
</evidence>
<evidence type="ECO:0000256" key="8">
    <source>
        <dbReference type="ARBA" id="ARBA00022723"/>
    </source>
</evidence>